<dbReference type="InterPro" id="IPR032675">
    <property type="entry name" value="LRR_dom_sf"/>
</dbReference>
<dbReference type="PANTHER" id="PTHR46652">
    <property type="entry name" value="LEUCINE-RICH REPEAT AND IQ DOMAIN-CONTAINING PROTEIN 1-RELATED"/>
    <property type="match status" value="1"/>
</dbReference>
<dbReference type="RefSeq" id="WP_343796205.1">
    <property type="nucleotide sequence ID" value="NZ_BAAADJ010000005.1"/>
</dbReference>
<dbReference type="Proteomes" id="UP001500782">
    <property type="component" value="Unassembled WGS sequence"/>
</dbReference>
<dbReference type="Gene3D" id="3.80.10.10">
    <property type="entry name" value="Ribonuclease Inhibitor"/>
    <property type="match status" value="1"/>
</dbReference>
<accession>A0ABP3FHF8</accession>
<dbReference type="PROSITE" id="PS51450">
    <property type="entry name" value="LRR"/>
    <property type="match status" value="1"/>
</dbReference>
<evidence type="ECO:0000256" key="1">
    <source>
        <dbReference type="ARBA" id="ARBA00022614"/>
    </source>
</evidence>
<sequence>MKKQVGIVLLIAVLGFIGITLFVGTPKQQVVFEDDRLRKALLKYDLDDNGVLTVDEAKQVEILKLPREGNYFNYKGMEAFTNIRELHIKENKITDLSFLNSCENLKKIDFSYNHVKDLSPLKACENLESVQFAFNQVTDLSPLTSLTNMTELNAIGNRLQTMAPVSEMKAVKILLLNFNQIEELSPLEDHPNLEELQILENKINSVEPLLTAMNLRKLYVQGIIPIEDYDLLKKHPNYSERFFQ</sequence>
<organism evidence="3 4">
    <name type="scientific">Bacillus carboniphilus</name>
    <dbReference type="NCBI Taxonomy" id="86663"/>
    <lineage>
        <taxon>Bacteria</taxon>
        <taxon>Bacillati</taxon>
        <taxon>Bacillota</taxon>
        <taxon>Bacilli</taxon>
        <taxon>Bacillales</taxon>
        <taxon>Bacillaceae</taxon>
        <taxon>Bacillus</taxon>
    </lineage>
</organism>
<dbReference type="InterPro" id="IPR025875">
    <property type="entry name" value="Leu-rich_rpt_4"/>
</dbReference>
<evidence type="ECO:0000256" key="2">
    <source>
        <dbReference type="ARBA" id="ARBA00022737"/>
    </source>
</evidence>
<dbReference type="EMBL" id="BAAADJ010000005">
    <property type="protein sequence ID" value="GAA0318087.1"/>
    <property type="molecule type" value="Genomic_DNA"/>
</dbReference>
<comment type="caution">
    <text evidence="3">The sequence shown here is derived from an EMBL/GenBank/DDBJ whole genome shotgun (WGS) entry which is preliminary data.</text>
</comment>
<name>A0ABP3FHF8_9BACI</name>
<protein>
    <recommendedName>
        <fullName evidence="5">Leucine-rich repeat domain-containing protein</fullName>
    </recommendedName>
</protein>
<dbReference type="InterPro" id="IPR050836">
    <property type="entry name" value="SDS22/Internalin_LRR"/>
</dbReference>
<evidence type="ECO:0000313" key="3">
    <source>
        <dbReference type="EMBL" id="GAA0318087.1"/>
    </source>
</evidence>
<dbReference type="InterPro" id="IPR001611">
    <property type="entry name" value="Leu-rich_rpt"/>
</dbReference>
<reference evidence="4" key="1">
    <citation type="journal article" date="2019" name="Int. J. Syst. Evol. Microbiol.">
        <title>The Global Catalogue of Microorganisms (GCM) 10K type strain sequencing project: providing services to taxonomists for standard genome sequencing and annotation.</title>
        <authorList>
            <consortium name="The Broad Institute Genomics Platform"/>
            <consortium name="The Broad Institute Genome Sequencing Center for Infectious Disease"/>
            <person name="Wu L."/>
            <person name="Ma J."/>
        </authorList>
    </citation>
    <scope>NUCLEOTIDE SEQUENCE [LARGE SCALE GENOMIC DNA]</scope>
    <source>
        <strain evidence="4">JCM 9731</strain>
    </source>
</reference>
<keyword evidence="2" id="KW-0677">Repeat</keyword>
<proteinExistence type="predicted"/>
<keyword evidence="4" id="KW-1185">Reference proteome</keyword>
<keyword evidence="1" id="KW-0433">Leucine-rich repeat</keyword>
<dbReference type="SUPFAM" id="SSF52058">
    <property type="entry name" value="L domain-like"/>
    <property type="match status" value="1"/>
</dbReference>
<dbReference type="PANTHER" id="PTHR46652:SF3">
    <property type="entry name" value="LEUCINE-RICH REPEAT-CONTAINING PROTEIN 9"/>
    <property type="match status" value="1"/>
</dbReference>
<dbReference type="Pfam" id="PF12799">
    <property type="entry name" value="LRR_4"/>
    <property type="match status" value="1"/>
</dbReference>
<evidence type="ECO:0008006" key="5">
    <source>
        <dbReference type="Google" id="ProtNLM"/>
    </source>
</evidence>
<gene>
    <name evidence="3" type="ORF">GCM10008967_05800</name>
</gene>
<evidence type="ECO:0000313" key="4">
    <source>
        <dbReference type="Proteomes" id="UP001500782"/>
    </source>
</evidence>